<evidence type="ECO:0000313" key="1">
    <source>
        <dbReference type="EMBL" id="RRJ54932.1"/>
    </source>
</evidence>
<organism evidence="1 2">
    <name type="scientific">Paenibacillus oralis</name>
    <dbReference type="NCBI Taxonomy" id="2490856"/>
    <lineage>
        <taxon>Bacteria</taxon>
        <taxon>Bacillati</taxon>
        <taxon>Bacillota</taxon>
        <taxon>Bacilli</taxon>
        <taxon>Bacillales</taxon>
        <taxon>Paenibacillaceae</taxon>
        <taxon>Paenibacillus</taxon>
    </lineage>
</organism>
<dbReference type="Proteomes" id="UP000267017">
    <property type="component" value="Unassembled WGS sequence"/>
</dbReference>
<dbReference type="EMBL" id="RRCN01000002">
    <property type="protein sequence ID" value="RRJ54932.1"/>
    <property type="molecule type" value="Genomic_DNA"/>
</dbReference>
<keyword evidence="2" id="KW-1185">Reference proteome</keyword>
<comment type="caution">
    <text evidence="1">The sequence shown here is derived from an EMBL/GenBank/DDBJ whole genome shotgun (WGS) entry which is preliminary data.</text>
</comment>
<evidence type="ECO:0000313" key="2">
    <source>
        <dbReference type="Proteomes" id="UP000267017"/>
    </source>
</evidence>
<proteinExistence type="predicted"/>
<reference evidence="1 2" key="1">
    <citation type="submission" date="2018-11" db="EMBL/GenBank/DDBJ databases">
        <title>Genome sequencing of Paenibacillus sp. KCOM 3021 (= ChDC PVNT-B20).</title>
        <authorList>
            <person name="Kook J.-K."/>
            <person name="Park S.-N."/>
            <person name="Lim Y.K."/>
        </authorList>
    </citation>
    <scope>NUCLEOTIDE SEQUENCE [LARGE SCALE GENOMIC DNA]</scope>
    <source>
        <strain evidence="1 2">KCOM 3021</strain>
    </source>
</reference>
<sequence>MNKNEAIRMVLDKRVTAIGARMMSLVDVPNGEVYEDCFLDLYNQDHNAKILEGNLVLELWFADYKITGVTPQAILDTRIEKPIFRKNHDV</sequence>
<name>A0A3P3TAM4_9BACL</name>
<dbReference type="RefSeq" id="WP_128636025.1">
    <property type="nucleotide sequence ID" value="NZ_RRCN01000002.1"/>
</dbReference>
<accession>A0A3P3TAM4</accession>
<dbReference type="AlphaFoldDB" id="A0A3P3TAM4"/>
<protein>
    <submittedName>
        <fullName evidence="1">Uncharacterized protein</fullName>
    </submittedName>
</protein>
<gene>
    <name evidence="1" type="ORF">EHV15_35770</name>
</gene>